<keyword evidence="2" id="KW-1185">Reference proteome</keyword>
<evidence type="ECO:0000313" key="2">
    <source>
        <dbReference type="Proteomes" id="UP000887013"/>
    </source>
</evidence>
<dbReference type="EMBL" id="BMAW01000547">
    <property type="protein sequence ID" value="GFS69472.1"/>
    <property type="molecule type" value="Genomic_DNA"/>
</dbReference>
<comment type="caution">
    <text evidence="1">The sequence shown here is derived from an EMBL/GenBank/DDBJ whole genome shotgun (WGS) entry which is preliminary data.</text>
</comment>
<dbReference type="Proteomes" id="UP000887013">
    <property type="component" value="Unassembled WGS sequence"/>
</dbReference>
<reference evidence="1" key="1">
    <citation type="submission" date="2020-08" db="EMBL/GenBank/DDBJ databases">
        <title>Multicomponent nature underlies the extraordinary mechanical properties of spider dragline silk.</title>
        <authorList>
            <person name="Kono N."/>
            <person name="Nakamura H."/>
            <person name="Mori M."/>
            <person name="Yoshida Y."/>
            <person name="Ohtoshi R."/>
            <person name="Malay A.D."/>
            <person name="Moran D.A.P."/>
            <person name="Tomita M."/>
            <person name="Numata K."/>
            <person name="Arakawa K."/>
        </authorList>
    </citation>
    <scope>NUCLEOTIDE SEQUENCE</scope>
</reference>
<accession>A0A8X6MNE1</accession>
<proteinExistence type="predicted"/>
<name>A0A8X6MNE1_NEPPI</name>
<evidence type="ECO:0000313" key="1">
    <source>
        <dbReference type="EMBL" id="GFS69472.1"/>
    </source>
</evidence>
<organism evidence="1 2">
    <name type="scientific">Nephila pilipes</name>
    <name type="common">Giant wood spider</name>
    <name type="synonym">Nephila maculata</name>
    <dbReference type="NCBI Taxonomy" id="299642"/>
    <lineage>
        <taxon>Eukaryota</taxon>
        <taxon>Metazoa</taxon>
        <taxon>Ecdysozoa</taxon>
        <taxon>Arthropoda</taxon>
        <taxon>Chelicerata</taxon>
        <taxon>Arachnida</taxon>
        <taxon>Araneae</taxon>
        <taxon>Araneomorphae</taxon>
        <taxon>Entelegynae</taxon>
        <taxon>Araneoidea</taxon>
        <taxon>Nephilidae</taxon>
        <taxon>Nephila</taxon>
    </lineage>
</organism>
<protein>
    <submittedName>
        <fullName evidence="1">Uncharacterized protein</fullName>
    </submittedName>
</protein>
<sequence>MEVVALRSPIREREGKWVVCDVRSWASGSFNISSGFLMGIWFGGQSVVLQGGREVENSSSVSCSGLAWRLILEEADVICDLISYFLSGWCLFRLGWVACRVSWALEVVSWVRSHKDSSQNPSPRFLDYVIDGHVDWRPPPNDNINLDNRATYKLCLASLNDCELKLDRGISCPMLGHVSSAASAALSSTANVIYLFYGRASFLLVLETFNVVVRHLQRILM</sequence>
<gene>
    <name evidence="1" type="ORF">NPIL_47871</name>
</gene>
<dbReference type="AlphaFoldDB" id="A0A8X6MNE1"/>